<dbReference type="Pfam" id="PF00581">
    <property type="entry name" value="Rhodanese"/>
    <property type="match status" value="2"/>
</dbReference>
<dbReference type="PANTHER" id="PTHR11364">
    <property type="entry name" value="THIOSULFATE SULFERTANSFERASE"/>
    <property type="match status" value="1"/>
</dbReference>
<reference evidence="5" key="1">
    <citation type="submission" date="2018-04" db="EMBL/GenBank/DDBJ databases">
        <authorList>
            <person name="Cornet L."/>
        </authorList>
    </citation>
    <scope>NUCLEOTIDE SEQUENCE [LARGE SCALE GENOMIC DNA]</scope>
</reference>
<dbReference type="PANTHER" id="PTHR11364:SF27">
    <property type="entry name" value="SULFURTRANSFERASE"/>
    <property type="match status" value="1"/>
</dbReference>
<dbReference type="InterPro" id="IPR001307">
    <property type="entry name" value="Thiosulphate_STrfase_CS"/>
</dbReference>
<evidence type="ECO:0000256" key="1">
    <source>
        <dbReference type="ARBA" id="ARBA00022679"/>
    </source>
</evidence>
<dbReference type="CDD" id="cd01448">
    <property type="entry name" value="TST_Repeat_1"/>
    <property type="match status" value="1"/>
</dbReference>
<feature type="domain" description="Rhodanese" evidence="3">
    <location>
        <begin position="175"/>
        <end position="278"/>
    </location>
</feature>
<dbReference type="InterPro" id="IPR036873">
    <property type="entry name" value="Rhodanese-like_dom_sf"/>
</dbReference>
<dbReference type="PROSITE" id="PS50206">
    <property type="entry name" value="RHODANESE_3"/>
    <property type="match status" value="2"/>
</dbReference>
<comment type="caution">
    <text evidence="4">The sequence shown here is derived from an EMBL/GenBank/DDBJ whole genome shotgun (WGS) entry which is preliminary data.</text>
</comment>
<evidence type="ECO:0000259" key="3">
    <source>
        <dbReference type="PROSITE" id="PS50206"/>
    </source>
</evidence>
<evidence type="ECO:0000256" key="2">
    <source>
        <dbReference type="ARBA" id="ARBA00022737"/>
    </source>
</evidence>
<dbReference type="Proteomes" id="UP000249794">
    <property type="component" value="Unassembled WGS sequence"/>
</dbReference>
<dbReference type="CDD" id="cd01449">
    <property type="entry name" value="TST_Repeat_2"/>
    <property type="match status" value="1"/>
</dbReference>
<keyword evidence="2" id="KW-0677">Repeat</keyword>
<dbReference type="SMART" id="SM00450">
    <property type="entry name" value="RHOD"/>
    <property type="match status" value="2"/>
</dbReference>
<protein>
    <submittedName>
        <fullName evidence="4">Sulfurtransferase</fullName>
    </submittedName>
</protein>
<reference evidence="4 5" key="2">
    <citation type="submission" date="2018-06" db="EMBL/GenBank/DDBJ databases">
        <title>Metagenomic assembly of (sub)arctic Cyanobacteria and their associated microbiome from non-axenic cultures.</title>
        <authorList>
            <person name="Baurain D."/>
        </authorList>
    </citation>
    <scope>NUCLEOTIDE SEQUENCE [LARGE SCALE GENOMIC DNA]</scope>
    <source>
        <strain evidence="4">ULC027bin1</strain>
    </source>
</reference>
<keyword evidence="1 4" id="KW-0808">Transferase</keyword>
<evidence type="ECO:0000313" key="4">
    <source>
        <dbReference type="EMBL" id="PZO57829.1"/>
    </source>
</evidence>
<dbReference type="InterPro" id="IPR001763">
    <property type="entry name" value="Rhodanese-like_dom"/>
</dbReference>
<feature type="domain" description="Rhodanese" evidence="3">
    <location>
        <begin position="21"/>
        <end position="145"/>
    </location>
</feature>
<proteinExistence type="predicted"/>
<dbReference type="InterPro" id="IPR045078">
    <property type="entry name" value="TST/MPST-like"/>
</dbReference>
<evidence type="ECO:0000313" key="5">
    <source>
        <dbReference type="Proteomes" id="UP000249794"/>
    </source>
</evidence>
<dbReference type="EMBL" id="QBMP01000044">
    <property type="protein sequence ID" value="PZO57829.1"/>
    <property type="molecule type" value="Genomic_DNA"/>
</dbReference>
<gene>
    <name evidence="4" type="ORF">DCF15_06365</name>
</gene>
<dbReference type="GO" id="GO:0004792">
    <property type="term" value="F:thiosulfate-cyanide sulfurtransferase activity"/>
    <property type="evidence" value="ECO:0007669"/>
    <property type="project" value="InterPro"/>
</dbReference>
<sequence length="281" mass="31127">MAKRPYLVEVDWLSSQIADADNSHIVVIDTRFSLGEPDLGSNQYTAGHIPGAYYLDLNQDLSSPVQAHGGRHPFPDWQQFIAKLNQMGIYSAPPHGPTQIVIYDDSRFAFAARLWWMLRYLGHEQVAILDGGMRAWETAGLPLSVGVPEVEQGDFQARFQPDWTVDIGAVRQRKDNPGVVVIDSRSPERFRGEIEPIDPVAGSIPGAINAFWQQITTETGHLKSVDVLSSHWANLDPTDEIIVYCGSGVTACVNLFALVASGHPMHKLYPGGWSDWCSYLI</sequence>
<dbReference type="AlphaFoldDB" id="A0A2W4XTN9"/>
<organism evidence="4 5">
    <name type="scientific">Phormidesmis priestleyi</name>
    <dbReference type="NCBI Taxonomy" id="268141"/>
    <lineage>
        <taxon>Bacteria</taxon>
        <taxon>Bacillati</taxon>
        <taxon>Cyanobacteriota</taxon>
        <taxon>Cyanophyceae</taxon>
        <taxon>Leptolyngbyales</taxon>
        <taxon>Leptolyngbyaceae</taxon>
        <taxon>Phormidesmis</taxon>
    </lineage>
</organism>
<dbReference type="SUPFAM" id="SSF52821">
    <property type="entry name" value="Rhodanese/Cell cycle control phosphatase"/>
    <property type="match status" value="2"/>
</dbReference>
<accession>A0A2W4XTN9</accession>
<dbReference type="Gene3D" id="3.40.250.10">
    <property type="entry name" value="Rhodanese-like domain"/>
    <property type="match status" value="2"/>
</dbReference>
<name>A0A2W4XTN9_9CYAN</name>
<dbReference type="PROSITE" id="PS00380">
    <property type="entry name" value="RHODANESE_1"/>
    <property type="match status" value="1"/>
</dbReference>